<dbReference type="Proteomes" id="UP001459277">
    <property type="component" value="Unassembled WGS sequence"/>
</dbReference>
<keyword evidence="1" id="KW-1133">Transmembrane helix</keyword>
<accession>A0AAW2CCK4</accession>
<organism evidence="2 3">
    <name type="scientific">Lithocarpus litseifolius</name>
    <dbReference type="NCBI Taxonomy" id="425828"/>
    <lineage>
        <taxon>Eukaryota</taxon>
        <taxon>Viridiplantae</taxon>
        <taxon>Streptophyta</taxon>
        <taxon>Embryophyta</taxon>
        <taxon>Tracheophyta</taxon>
        <taxon>Spermatophyta</taxon>
        <taxon>Magnoliopsida</taxon>
        <taxon>eudicotyledons</taxon>
        <taxon>Gunneridae</taxon>
        <taxon>Pentapetalae</taxon>
        <taxon>rosids</taxon>
        <taxon>fabids</taxon>
        <taxon>Fagales</taxon>
        <taxon>Fagaceae</taxon>
        <taxon>Lithocarpus</taxon>
    </lineage>
</organism>
<keyword evidence="1" id="KW-0472">Membrane</keyword>
<comment type="caution">
    <text evidence="2">The sequence shown here is derived from an EMBL/GenBank/DDBJ whole genome shotgun (WGS) entry which is preliminary data.</text>
</comment>
<reference evidence="2 3" key="1">
    <citation type="submission" date="2024-01" db="EMBL/GenBank/DDBJ databases">
        <title>A telomere-to-telomere, gap-free genome of sweet tea (Lithocarpus litseifolius).</title>
        <authorList>
            <person name="Zhou J."/>
        </authorList>
    </citation>
    <scope>NUCLEOTIDE SEQUENCE [LARGE SCALE GENOMIC DNA]</scope>
    <source>
        <strain evidence="2">Zhou-2022a</strain>
        <tissue evidence="2">Leaf</tissue>
    </source>
</reference>
<feature type="transmembrane region" description="Helical" evidence="1">
    <location>
        <begin position="81"/>
        <end position="105"/>
    </location>
</feature>
<feature type="transmembrane region" description="Helical" evidence="1">
    <location>
        <begin position="117"/>
        <end position="137"/>
    </location>
</feature>
<evidence type="ECO:0000313" key="2">
    <source>
        <dbReference type="EMBL" id="KAK9995817.1"/>
    </source>
</evidence>
<dbReference type="EMBL" id="JAZDWU010000007">
    <property type="protein sequence ID" value="KAK9995817.1"/>
    <property type="molecule type" value="Genomic_DNA"/>
</dbReference>
<sequence>MASAADRSVVSSFVAAPLVLLLEFQLKCGCELDDQIESFLWPLEQVWVLAFLNAALDLVIRLKDSILEALHHRLNRDEAHGFFEAFHTLIASLVSILAASIGFHFQGLGFSPLATHFATFLVFIMAAIVYSIAYMGIKLKPQGAEYLLLLRLISLVSGIIA</sequence>
<feature type="non-terminal residue" evidence="2">
    <location>
        <position position="161"/>
    </location>
</feature>
<keyword evidence="3" id="KW-1185">Reference proteome</keyword>
<gene>
    <name evidence="2" type="ORF">SO802_020503</name>
</gene>
<dbReference type="AlphaFoldDB" id="A0AAW2CCK4"/>
<proteinExistence type="predicted"/>
<evidence type="ECO:0000256" key="1">
    <source>
        <dbReference type="SAM" id="Phobius"/>
    </source>
</evidence>
<evidence type="ECO:0000313" key="3">
    <source>
        <dbReference type="Proteomes" id="UP001459277"/>
    </source>
</evidence>
<protein>
    <submittedName>
        <fullName evidence="2">Uncharacterized protein</fullName>
    </submittedName>
</protein>
<keyword evidence="1" id="KW-0812">Transmembrane</keyword>
<name>A0AAW2CCK4_9ROSI</name>